<accession>A0ABD1DRR9</accession>
<gene>
    <name evidence="2" type="ORF">pipiens_000129</name>
</gene>
<dbReference type="Proteomes" id="UP001562425">
    <property type="component" value="Unassembled WGS sequence"/>
</dbReference>
<dbReference type="EMBL" id="JBEHCU010003531">
    <property type="protein sequence ID" value="KAL1402109.1"/>
    <property type="molecule type" value="Genomic_DNA"/>
</dbReference>
<feature type="compositionally biased region" description="Basic residues" evidence="1">
    <location>
        <begin position="33"/>
        <end position="55"/>
    </location>
</feature>
<feature type="non-terminal residue" evidence="2">
    <location>
        <position position="145"/>
    </location>
</feature>
<feature type="non-terminal residue" evidence="2">
    <location>
        <position position="1"/>
    </location>
</feature>
<evidence type="ECO:0000313" key="3">
    <source>
        <dbReference type="Proteomes" id="UP001562425"/>
    </source>
</evidence>
<dbReference type="AlphaFoldDB" id="A0ABD1DRR9"/>
<keyword evidence="3" id="KW-1185">Reference proteome</keyword>
<sequence>RTIYNLVGDPEISAADRVVVPRQHQPRPERAPAQKRRRLSGARVGRHARPVRAHRHAEQLAQAPAADRPRGNSTNQRPNLREHQPPDQLPLDELAADHLGGECAAAATSDPPDDGSADKGQTAEGPAAAAAVAVPVPVAVTFGAQ</sequence>
<name>A0ABD1DRR9_CULPP</name>
<proteinExistence type="predicted"/>
<evidence type="ECO:0000256" key="1">
    <source>
        <dbReference type="SAM" id="MobiDB-lite"/>
    </source>
</evidence>
<comment type="caution">
    <text evidence="2">The sequence shown here is derived from an EMBL/GenBank/DDBJ whole genome shotgun (WGS) entry which is preliminary data.</text>
</comment>
<protein>
    <submittedName>
        <fullName evidence="2">Uncharacterized protein</fullName>
    </submittedName>
</protein>
<feature type="region of interest" description="Disordered" evidence="1">
    <location>
        <begin position="15"/>
        <end position="129"/>
    </location>
</feature>
<evidence type="ECO:0000313" key="2">
    <source>
        <dbReference type="EMBL" id="KAL1402109.1"/>
    </source>
</evidence>
<organism evidence="2 3">
    <name type="scientific">Culex pipiens pipiens</name>
    <name type="common">Northern house mosquito</name>
    <dbReference type="NCBI Taxonomy" id="38569"/>
    <lineage>
        <taxon>Eukaryota</taxon>
        <taxon>Metazoa</taxon>
        <taxon>Ecdysozoa</taxon>
        <taxon>Arthropoda</taxon>
        <taxon>Hexapoda</taxon>
        <taxon>Insecta</taxon>
        <taxon>Pterygota</taxon>
        <taxon>Neoptera</taxon>
        <taxon>Endopterygota</taxon>
        <taxon>Diptera</taxon>
        <taxon>Nematocera</taxon>
        <taxon>Culicoidea</taxon>
        <taxon>Culicidae</taxon>
        <taxon>Culicinae</taxon>
        <taxon>Culicini</taxon>
        <taxon>Culex</taxon>
        <taxon>Culex</taxon>
    </lineage>
</organism>
<reference evidence="2 3" key="1">
    <citation type="submission" date="2024-05" db="EMBL/GenBank/DDBJ databases">
        <title>Culex pipiens pipiens assembly and annotation.</title>
        <authorList>
            <person name="Alout H."/>
            <person name="Durand T."/>
        </authorList>
    </citation>
    <scope>NUCLEOTIDE SEQUENCE [LARGE SCALE GENOMIC DNA]</scope>
    <source>
        <strain evidence="2">HA-2024</strain>
        <tissue evidence="2">Whole body</tissue>
    </source>
</reference>